<keyword evidence="2" id="KW-1185">Reference proteome</keyword>
<organism evidence="1 2">
    <name type="scientific">Staphylotrichum tortipilum</name>
    <dbReference type="NCBI Taxonomy" id="2831512"/>
    <lineage>
        <taxon>Eukaryota</taxon>
        <taxon>Fungi</taxon>
        <taxon>Dikarya</taxon>
        <taxon>Ascomycota</taxon>
        <taxon>Pezizomycotina</taxon>
        <taxon>Sordariomycetes</taxon>
        <taxon>Sordariomycetidae</taxon>
        <taxon>Sordariales</taxon>
        <taxon>Chaetomiaceae</taxon>
        <taxon>Staphylotrichum</taxon>
    </lineage>
</organism>
<gene>
    <name evidence="1" type="ORF">C8A05DRAFT_31319</name>
</gene>
<reference evidence="1" key="1">
    <citation type="journal article" date="2023" name="Mol. Phylogenet. Evol.">
        <title>Genome-scale phylogeny and comparative genomics of the fungal order Sordariales.</title>
        <authorList>
            <person name="Hensen N."/>
            <person name="Bonometti L."/>
            <person name="Westerberg I."/>
            <person name="Brannstrom I.O."/>
            <person name="Guillou S."/>
            <person name="Cros-Aarteil S."/>
            <person name="Calhoun S."/>
            <person name="Haridas S."/>
            <person name="Kuo A."/>
            <person name="Mondo S."/>
            <person name="Pangilinan J."/>
            <person name="Riley R."/>
            <person name="LaButti K."/>
            <person name="Andreopoulos B."/>
            <person name="Lipzen A."/>
            <person name="Chen C."/>
            <person name="Yan M."/>
            <person name="Daum C."/>
            <person name="Ng V."/>
            <person name="Clum A."/>
            <person name="Steindorff A."/>
            <person name="Ohm R.A."/>
            <person name="Martin F."/>
            <person name="Silar P."/>
            <person name="Natvig D.O."/>
            <person name="Lalanne C."/>
            <person name="Gautier V."/>
            <person name="Ament-Velasquez S.L."/>
            <person name="Kruys A."/>
            <person name="Hutchinson M.I."/>
            <person name="Powell A.J."/>
            <person name="Barry K."/>
            <person name="Miller A.N."/>
            <person name="Grigoriev I.V."/>
            <person name="Debuchy R."/>
            <person name="Gladieux P."/>
            <person name="Hiltunen Thoren M."/>
            <person name="Johannesson H."/>
        </authorList>
    </citation>
    <scope>NUCLEOTIDE SEQUENCE</scope>
    <source>
        <strain evidence="1">CBS 103.79</strain>
    </source>
</reference>
<proteinExistence type="predicted"/>
<dbReference type="Proteomes" id="UP001303889">
    <property type="component" value="Unassembled WGS sequence"/>
</dbReference>
<comment type="caution">
    <text evidence="1">The sequence shown here is derived from an EMBL/GenBank/DDBJ whole genome shotgun (WGS) entry which is preliminary data.</text>
</comment>
<dbReference type="Gene3D" id="3.40.390.10">
    <property type="entry name" value="Collagenase (Catalytic Domain)"/>
    <property type="match status" value="1"/>
</dbReference>
<dbReference type="AlphaFoldDB" id="A0AAN6MR28"/>
<name>A0AAN6MR28_9PEZI</name>
<dbReference type="InterPro" id="IPR024079">
    <property type="entry name" value="MetalloPept_cat_dom_sf"/>
</dbReference>
<dbReference type="EMBL" id="MU855379">
    <property type="protein sequence ID" value="KAK3904903.1"/>
    <property type="molecule type" value="Genomic_DNA"/>
</dbReference>
<dbReference type="GO" id="GO:0008237">
    <property type="term" value="F:metallopeptidase activity"/>
    <property type="evidence" value="ECO:0007669"/>
    <property type="project" value="InterPro"/>
</dbReference>
<sequence>MRKNIEREYLIHWGWRIIQPPITAYLYFYCNEKDIPDETKNDPAWQPMCTDKFGDPTDVTAYSWNDLGTIWQAHYVVFCPEFFGSGMSSLATKVETAQGDIYMQSTIDYWRPVRARTMFHESYHWEYTVSEPLAVDYTYNPKEITDLAVSDQEEAVENAESWALAAMAIFLQKTFHLDKPPKPMGSTGTIAGAKLHEMRLPTPPAGWKRPVALNAAQFRPDMAGVTMLQQVGPLSSGSAP</sequence>
<accession>A0AAN6MR28</accession>
<dbReference type="SUPFAM" id="SSF55486">
    <property type="entry name" value="Metalloproteases ('zincins'), catalytic domain"/>
    <property type="match status" value="1"/>
</dbReference>
<reference evidence="1" key="2">
    <citation type="submission" date="2023-05" db="EMBL/GenBank/DDBJ databases">
        <authorList>
            <consortium name="Lawrence Berkeley National Laboratory"/>
            <person name="Steindorff A."/>
            <person name="Hensen N."/>
            <person name="Bonometti L."/>
            <person name="Westerberg I."/>
            <person name="Brannstrom I.O."/>
            <person name="Guillou S."/>
            <person name="Cros-Aarteil S."/>
            <person name="Calhoun S."/>
            <person name="Haridas S."/>
            <person name="Kuo A."/>
            <person name="Mondo S."/>
            <person name="Pangilinan J."/>
            <person name="Riley R."/>
            <person name="Labutti K."/>
            <person name="Andreopoulos B."/>
            <person name="Lipzen A."/>
            <person name="Chen C."/>
            <person name="Yanf M."/>
            <person name="Daum C."/>
            <person name="Ng V."/>
            <person name="Clum A."/>
            <person name="Ohm R."/>
            <person name="Martin F."/>
            <person name="Silar P."/>
            <person name="Natvig D."/>
            <person name="Lalanne C."/>
            <person name="Gautier V."/>
            <person name="Ament-Velasquez S.L."/>
            <person name="Kruys A."/>
            <person name="Hutchinson M.I."/>
            <person name="Powell A.J."/>
            <person name="Barry K."/>
            <person name="Miller A.N."/>
            <person name="Grigoriev I.V."/>
            <person name="Debuchy R."/>
            <person name="Gladieux P."/>
            <person name="Thoren M.H."/>
            <person name="Johannesson H."/>
        </authorList>
    </citation>
    <scope>NUCLEOTIDE SEQUENCE</scope>
    <source>
        <strain evidence="1">CBS 103.79</strain>
    </source>
</reference>
<protein>
    <submittedName>
        <fullName evidence="1">Uncharacterized protein</fullName>
    </submittedName>
</protein>
<evidence type="ECO:0000313" key="2">
    <source>
        <dbReference type="Proteomes" id="UP001303889"/>
    </source>
</evidence>
<evidence type="ECO:0000313" key="1">
    <source>
        <dbReference type="EMBL" id="KAK3904903.1"/>
    </source>
</evidence>